<keyword evidence="2" id="KW-1185">Reference proteome</keyword>
<evidence type="ECO:0000313" key="1">
    <source>
        <dbReference type="EMBL" id="KAL3314897.1"/>
    </source>
</evidence>
<gene>
    <name evidence="1" type="ORF">Ciccas_006471</name>
</gene>
<organism evidence="1 2">
    <name type="scientific">Cichlidogyrus casuarinus</name>
    <dbReference type="NCBI Taxonomy" id="1844966"/>
    <lineage>
        <taxon>Eukaryota</taxon>
        <taxon>Metazoa</taxon>
        <taxon>Spiralia</taxon>
        <taxon>Lophotrochozoa</taxon>
        <taxon>Platyhelminthes</taxon>
        <taxon>Monogenea</taxon>
        <taxon>Monopisthocotylea</taxon>
        <taxon>Dactylogyridea</taxon>
        <taxon>Ancyrocephalidae</taxon>
        <taxon>Cichlidogyrus</taxon>
    </lineage>
</organism>
<dbReference type="AlphaFoldDB" id="A0ABD2Q5N1"/>
<protein>
    <submittedName>
        <fullName evidence="1">Uncharacterized protein</fullName>
    </submittedName>
</protein>
<proteinExistence type="predicted"/>
<feature type="non-terminal residue" evidence="1">
    <location>
        <position position="1"/>
    </location>
</feature>
<name>A0ABD2Q5N1_9PLAT</name>
<evidence type="ECO:0000313" key="2">
    <source>
        <dbReference type="Proteomes" id="UP001626550"/>
    </source>
</evidence>
<reference evidence="1 2" key="1">
    <citation type="submission" date="2024-11" db="EMBL/GenBank/DDBJ databases">
        <title>Adaptive evolution of stress response genes in parasites aligns with host niche diversity.</title>
        <authorList>
            <person name="Hahn C."/>
            <person name="Resl P."/>
        </authorList>
    </citation>
    <scope>NUCLEOTIDE SEQUENCE [LARGE SCALE GENOMIC DNA]</scope>
    <source>
        <strain evidence="1">EGGRZ-B1_66</strain>
        <tissue evidence="1">Body</tissue>
    </source>
</reference>
<comment type="caution">
    <text evidence="1">The sequence shown here is derived from an EMBL/GenBank/DDBJ whole genome shotgun (WGS) entry which is preliminary data.</text>
</comment>
<accession>A0ABD2Q5N1</accession>
<dbReference type="EMBL" id="JBJKFK010000875">
    <property type="protein sequence ID" value="KAL3314897.1"/>
    <property type="molecule type" value="Genomic_DNA"/>
</dbReference>
<dbReference type="Proteomes" id="UP001626550">
    <property type="component" value="Unassembled WGS sequence"/>
</dbReference>
<sequence length="73" mass="8304">PQITSKGRSPVMMRGAIMLALPNKSVASLLAHLGQQYPDELAEFRARLEFQDARYSRALLPLYADHSKRYEEV</sequence>